<dbReference type="Gene3D" id="1.10.287.130">
    <property type="match status" value="1"/>
</dbReference>
<dbReference type="InterPro" id="IPR005467">
    <property type="entry name" value="His_kinase_dom"/>
</dbReference>
<sequence>MKSLTKKIMENQGLQPNSLEFLQKVINTTSDPIFVKDEQHRWILFNDAFGNFIGVNREELLGKSDYDFFPKAEADIFWEKDRLVLELGIDDENEEQITRKGGNIHTISTKKSCFKDEQGNKYIVGIIRDITNRKLLEETLKQIVEELEYRVEERTVNLQEAIAQLELEVAERKQAEAKIKESFNLINAVVEGTSDMIFVKDSQGNYVLANSAFIHSVGKTKSEIIGSNDTMLFPPEVAQQVMAIERLVIASGNSLTFEQILPLSGELKTFLMTKNPYRNAEGKIIGLIAIARDITERKLAEGKQRESQELLRLVMDNIPQLIFWKDCNSVYQGCNYNFARAAGVGEPRNIVGKTDYDLPWTKEESDWYRECDRRVIENNTAEYHILETQKQADGKETWADTCKIPLHDAQGNVIGVLGTYEDVTERKQVEALLQEKNQRLEQALSELQQAQTHLIQSEKMSSLGQLVAGVAHEINNPVNFIHGNLVHANQYMNDLLYLLQLYQDHCPCSHPDLIEKEEEIDLEFLRTDLPKLLSSMQVGADRIRAIVQSLRHFSRIDEAEVKDVDIHEGIESTLMILSNRLKVKPDRPAIEVIKQYGKLPLVECYAGQLNQVFMNIISNAIDALEERIKQETGHQPKIWINTDFVEPNRVKIRIVDNALGMPESVKEHLFDAFFTTKSIGKGTGLGMSISYQIVTGKHGGTLDCNSTFGEGTEFIVEIPIQRKL</sequence>
<evidence type="ECO:0000256" key="2">
    <source>
        <dbReference type="ARBA" id="ARBA00012438"/>
    </source>
</evidence>
<dbReference type="PANTHER" id="PTHR43065:SF46">
    <property type="entry name" value="C4-DICARBOXYLATE TRANSPORT SENSOR PROTEIN DCTB"/>
    <property type="match status" value="1"/>
</dbReference>
<keyword evidence="4" id="KW-0808">Transferase</keyword>
<dbReference type="PANTHER" id="PTHR43065">
    <property type="entry name" value="SENSOR HISTIDINE KINASE"/>
    <property type="match status" value="1"/>
</dbReference>
<comment type="catalytic activity">
    <reaction evidence="1">
        <text>ATP + protein L-histidine = ADP + protein N-phospho-L-histidine.</text>
        <dbReference type="EC" id="2.7.13.3"/>
    </reaction>
</comment>
<dbReference type="InterPro" id="IPR036890">
    <property type="entry name" value="HATPase_C_sf"/>
</dbReference>
<keyword evidence="7" id="KW-0067">ATP-binding</keyword>
<evidence type="ECO:0000256" key="3">
    <source>
        <dbReference type="ARBA" id="ARBA00022553"/>
    </source>
</evidence>
<dbReference type="InterPro" id="IPR013656">
    <property type="entry name" value="PAS_4"/>
</dbReference>
<dbReference type="SMART" id="SM00086">
    <property type="entry name" value="PAC"/>
    <property type="match status" value="3"/>
</dbReference>
<evidence type="ECO:0000256" key="8">
    <source>
        <dbReference type="ARBA" id="ARBA00023012"/>
    </source>
</evidence>
<proteinExistence type="predicted"/>
<dbReference type="SMART" id="SM00091">
    <property type="entry name" value="PAS"/>
    <property type="match status" value="3"/>
</dbReference>
<evidence type="ECO:0000259" key="12">
    <source>
        <dbReference type="PROSITE" id="PS50113"/>
    </source>
</evidence>
<keyword evidence="5" id="KW-0547">Nucleotide-binding</keyword>
<feature type="domain" description="PAC" evidence="12">
    <location>
        <begin position="379"/>
        <end position="435"/>
    </location>
</feature>
<feature type="domain" description="PAC" evidence="12">
    <location>
        <begin position="253"/>
        <end position="306"/>
    </location>
</feature>
<comment type="caution">
    <text evidence="13">The sequence shown here is derived from an EMBL/GenBank/DDBJ whole genome shotgun (WGS) entry which is preliminary data.</text>
</comment>
<dbReference type="SUPFAM" id="SSF55874">
    <property type="entry name" value="ATPase domain of HSP90 chaperone/DNA topoisomerase II/histidine kinase"/>
    <property type="match status" value="1"/>
</dbReference>
<dbReference type="Pfam" id="PF08448">
    <property type="entry name" value="PAS_4"/>
    <property type="match status" value="3"/>
</dbReference>
<dbReference type="Gene3D" id="3.30.565.10">
    <property type="entry name" value="Histidine kinase-like ATPase, C-terminal domain"/>
    <property type="match status" value="1"/>
</dbReference>
<gene>
    <name evidence="13" type="ORF">ACE1CC_22480</name>
</gene>
<evidence type="ECO:0000256" key="6">
    <source>
        <dbReference type="ARBA" id="ARBA00022777"/>
    </source>
</evidence>
<evidence type="ECO:0000256" key="1">
    <source>
        <dbReference type="ARBA" id="ARBA00000085"/>
    </source>
</evidence>
<dbReference type="SMART" id="SM00387">
    <property type="entry name" value="HATPase_c"/>
    <property type="match status" value="1"/>
</dbReference>
<dbReference type="RefSeq" id="WP_413272669.1">
    <property type="nucleotide sequence ID" value="NZ_JBHFNQ010000171.1"/>
</dbReference>
<keyword evidence="14" id="KW-1185">Reference proteome</keyword>
<dbReference type="InterPro" id="IPR000014">
    <property type="entry name" value="PAS"/>
</dbReference>
<evidence type="ECO:0000313" key="13">
    <source>
        <dbReference type="EMBL" id="MFB2879633.1"/>
    </source>
</evidence>
<feature type="domain" description="PAS" evidence="11">
    <location>
        <begin position="182"/>
        <end position="252"/>
    </location>
</feature>
<feature type="domain" description="PAS" evidence="11">
    <location>
        <begin position="18"/>
        <end position="88"/>
    </location>
</feature>
<evidence type="ECO:0000256" key="4">
    <source>
        <dbReference type="ARBA" id="ARBA00022679"/>
    </source>
</evidence>
<protein>
    <recommendedName>
        <fullName evidence="2">histidine kinase</fullName>
        <ecNumber evidence="2">2.7.13.3</ecNumber>
    </recommendedName>
</protein>
<dbReference type="InterPro" id="IPR035965">
    <property type="entry name" value="PAS-like_dom_sf"/>
</dbReference>
<dbReference type="SUPFAM" id="SSF47384">
    <property type="entry name" value="Homodimeric domain of signal transducing histidine kinase"/>
    <property type="match status" value="1"/>
</dbReference>
<keyword evidence="3" id="KW-0597">Phosphoprotein</keyword>
<evidence type="ECO:0000256" key="5">
    <source>
        <dbReference type="ARBA" id="ARBA00022741"/>
    </source>
</evidence>
<dbReference type="Proteomes" id="UP001576774">
    <property type="component" value="Unassembled WGS sequence"/>
</dbReference>
<name>A0ABV4XA06_9CYAN</name>
<evidence type="ECO:0000256" key="9">
    <source>
        <dbReference type="SAM" id="Coils"/>
    </source>
</evidence>
<dbReference type="PROSITE" id="PS50112">
    <property type="entry name" value="PAS"/>
    <property type="match status" value="2"/>
</dbReference>
<dbReference type="InterPro" id="IPR001610">
    <property type="entry name" value="PAC"/>
</dbReference>
<evidence type="ECO:0000259" key="11">
    <source>
        <dbReference type="PROSITE" id="PS50112"/>
    </source>
</evidence>
<dbReference type="EMBL" id="JBHFNQ010000171">
    <property type="protein sequence ID" value="MFB2879633.1"/>
    <property type="molecule type" value="Genomic_DNA"/>
</dbReference>
<organism evidence="13 14">
    <name type="scientific">Floridaenema aerugineum BLCC-F46</name>
    <dbReference type="NCBI Taxonomy" id="3153654"/>
    <lineage>
        <taxon>Bacteria</taxon>
        <taxon>Bacillati</taxon>
        <taxon>Cyanobacteriota</taxon>
        <taxon>Cyanophyceae</taxon>
        <taxon>Oscillatoriophycideae</taxon>
        <taxon>Aerosakkonematales</taxon>
        <taxon>Aerosakkonemataceae</taxon>
        <taxon>Floridanema</taxon>
        <taxon>Floridanema aerugineum</taxon>
    </lineage>
</organism>
<feature type="coiled-coil region" evidence="9">
    <location>
        <begin position="144"/>
        <end position="178"/>
    </location>
</feature>
<dbReference type="Pfam" id="PF02518">
    <property type="entry name" value="HATPase_c"/>
    <property type="match status" value="1"/>
</dbReference>
<dbReference type="PRINTS" id="PR00344">
    <property type="entry name" value="BCTRLSENSOR"/>
</dbReference>
<dbReference type="InterPro" id="IPR000700">
    <property type="entry name" value="PAS-assoc_C"/>
</dbReference>
<evidence type="ECO:0000256" key="7">
    <source>
        <dbReference type="ARBA" id="ARBA00022840"/>
    </source>
</evidence>
<dbReference type="NCBIfam" id="TIGR00229">
    <property type="entry name" value="sensory_box"/>
    <property type="match status" value="3"/>
</dbReference>
<dbReference type="CDD" id="cd00130">
    <property type="entry name" value="PAS"/>
    <property type="match status" value="2"/>
</dbReference>
<feature type="domain" description="Histidine kinase" evidence="10">
    <location>
        <begin position="469"/>
        <end position="722"/>
    </location>
</feature>
<dbReference type="Gene3D" id="3.30.450.20">
    <property type="entry name" value="PAS domain"/>
    <property type="match status" value="3"/>
</dbReference>
<dbReference type="InterPro" id="IPR003594">
    <property type="entry name" value="HATPase_dom"/>
</dbReference>
<dbReference type="EC" id="2.7.13.3" evidence="2"/>
<feature type="coiled-coil region" evidence="9">
    <location>
        <begin position="426"/>
        <end position="460"/>
    </location>
</feature>
<evidence type="ECO:0000259" key="10">
    <source>
        <dbReference type="PROSITE" id="PS50109"/>
    </source>
</evidence>
<keyword evidence="8" id="KW-0902">Two-component regulatory system</keyword>
<reference evidence="13 14" key="1">
    <citation type="submission" date="2024-09" db="EMBL/GenBank/DDBJ databases">
        <title>Floridaenema gen nov. (Aerosakkonemataceae, Aerosakkonematales ord. nov., Cyanobacteria) from benthic tropical and subtropical fresh waters, with the description of four new species.</title>
        <authorList>
            <person name="Moretto J.A."/>
            <person name="Berthold D.E."/>
            <person name="Lefler F.W."/>
            <person name="Huang I.-S."/>
            <person name="Laughinghouse H. IV."/>
        </authorList>
    </citation>
    <scope>NUCLEOTIDE SEQUENCE [LARGE SCALE GENOMIC DNA]</scope>
    <source>
        <strain evidence="13 14">BLCC-F46</strain>
    </source>
</reference>
<dbReference type="InterPro" id="IPR004358">
    <property type="entry name" value="Sig_transdc_His_kin-like_C"/>
</dbReference>
<dbReference type="PROSITE" id="PS50109">
    <property type="entry name" value="HIS_KIN"/>
    <property type="match status" value="1"/>
</dbReference>
<dbReference type="PROSITE" id="PS50113">
    <property type="entry name" value="PAC"/>
    <property type="match status" value="3"/>
</dbReference>
<feature type="domain" description="PAC" evidence="12">
    <location>
        <begin position="91"/>
        <end position="142"/>
    </location>
</feature>
<dbReference type="SUPFAM" id="SSF55785">
    <property type="entry name" value="PYP-like sensor domain (PAS domain)"/>
    <property type="match status" value="3"/>
</dbReference>
<keyword evidence="6" id="KW-0418">Kinase</keyword>
<dbReference type="SMART" id="SM00388">
    <property type="entry name" value="HisKA"/>
    <property type="match status" value="1"/>
</dbReference>
<evidence type="ECO:0000313" key="14">
    <source>
        <dbReference type="Proteomes" id="UP001576774"/>
    </source>
</evidence>
<keyword evidence="9" id="KW-0175">Coiled coil</keyword>
<accession>A0ABV4XA06</accession>
<dbReference type="CDD" id="cd00082">
    <property type="entry name" value="HisKA"/>
    <property type="match status" value="1"/>
</dbReference>
<dbReference type="InterPro" id="IPR003661">
    <property type="entry name" value="HisK_dim/P_dom"/>
</dbReference>
<dbReference type="InterPro" id="IPR036097">
    <property type="entry name" value="HisK_dim/P_sf"/>
</dbReference>